<dbReference type="OrthoDB" id="62732at2157"/>
<dbReference type="InterPro" id="IPR000510">
    <property type="entry name" value="Nase/OxRdtase_comp1"/>
</dbReference>
<dbReference type="EC" id="1.18.6.1" evidence="4"/>
<dbReference type="InterPro" id="IPR000318">
    <property type="entry name" value="Nase_comp1_CS"/>
</dbReference>
<dbReference type="KEGG" id="mae:Maeo_1426"/>
<dbReference type="SUPFAM" id="SSF53807">
    <property type="entry name" value="Helical backbone' metal receptor"/>
    <property type="match status" value="1"/>
</dbReference>
<dbReference type="STRING" id="419665.Maeo_1426"/>
<evidence type="ECO:0000256" key="1">
    <source>
        <dbReference type="ARBA" id="ARBA00023231"/>
    </source>
</evidence>
<dbReference type="CDD" id="cd01965">
    <property type="entry name" value="Nitrogenase_MoFe_beta_like"/>
    <property type="match status" value="1"/>
</dbReference>
<organism evidence="4 5">
    <name type="scientific">Methanococcus aeolicus (strain ATCC BAA-1280 / DSM 17508 / OCM 812 / Nankai-3)</name>
    <dbReference type="NCBI Taxonomy" id="419665"/>
    <lineage>
        <taxon>Archaea</taxon>
        <taxon>Methanobacteriati</taxon>
        <taxon>Methanobacteriota</taxon>
        <taxon>Methanomada group</taxon>
        <taxon>Methanococci</taxon>
        <taxon>Methanococcales</taxon>
        <taxon>Methanococcaceae</taxon>
        <taxon>Methanococcus</taxon>
    </lineage>
</organism>
<keyword evidence="1 2" id="KW-0535">Nitrogen fixation</keyword>
<dbReference type="EMBL" id="CP000743">
    <property type="protein sequence ID" value="ABR57002.1"/>
    <property type="molecule type" value="Genomic_DNA"/>
</dbReference>
<dbReference type="HOGENOM" id="CLU_025876_2_0_2"/>
<name>A6UWY0_META3</name>
<sequence>MNQLIGGVFALIGIYKCIPLVHGSQGCANYIKHIIVEHFKEPTDIATTGFHEYSAIQGEGIENIIKAIENIEVSKNPELIGICTTGLSETIGENIKLDIKNNYNNKNIVAINTPSYSGSHIDGYNNAMYSIISGILEKDNEIEIKKEKNNKINLIHGVVNPGDVRELQHIFNNLGIQYNLLNDIKSMDRPLRLPKEEYPKCDTTIDNIKNSIYSKATVSFGMEGVDGASYLEKYGVISCNLKYPIGIKNTDKFILNLLDTAGENDISDISNIPEPLLDDRGYALDAMANTNAKLKNKKVAIYGAPDQVIGLVDLANEIGLKVVAVLSNTKTNYFAETIQKLNRNIEVISGDLYDFGKSLKDKNIDFIIGDYRSKYIANSLNIPSLKVGFPVIDVYGHPKKVMLGYNGALNLINEMANL</sequence>
<evidence type="ECO:0000256" key="2">
    <source>
        <dbReference type="RuleBase" id="RU004021"/>
    </source>
</evidence>
<keyword evidence="4" id="KW-0560">Oxidoreductase</keyword>
<accession>A6UWY0</accession>
<proteinExistence type="inferred from homology"/>
<dbReference type="RefSeq" id="WP_011974134.1">
    <property type="nucleotide sequence ID" value="NC_009635.1"/>
</dbReference>
<dbReference type="GeneID" id="5326532"/>
<dbReference type="Proteomes" id="UP000001106">
    <property type="component" value="Chromosome"/>
</dbReference>
<dbReference type="InterPro" id="IPR050152">
    <property type="entry name" value="ChlB/BchB/BchZ"/>
</dbReference>
<dbReference type="PROSITE" id="PS00699">
    <property type="entry name" value="NITROGENASE_1_1"/>
    <property type="match status" value="1"/>
</dbReference>
<protein>
    <submittedName>
        <fullName evidence="4">Nitrogenase</fullName>
        <ecNumber evidence="4">1.18.6.1</ecNumber>
    </submittedName>
</protein>
<dbReference type="AlphaFoldDB" id="A6UWY0"/>
<dbReference type="PANTHER" id="PTHR33712:SF7">
    <property type="entry name" value="LIGHT-INDEPENDENT PROTOCHLOROPHYLLIDE REDUCTASE SUBUNIT B"/>
    <property type="match status" value="1"/>
</dbReference>
<dbReference type="eggNOG" id="arCOG00594">
    <property type="taxonomic scope" value="Archaea"/>
</dbReference>
<evidence type="ECO:0000313" key="5">
    <source>
        <dbReference type="Proteomes" id="UP000001106"/>
    </source>
</evidence>
<evidence type="ECO:0000259" key="3">
    <source>
        <dbReference type="Pfam" id="PF00148"/>
    </source>
</evidence>
<dbReference type="PANTHER" id="PTHR33712">
    <property type="entry name" value="LIGHT-INDEPENDENT PROTOCHLOROPHYLLIDE REDUCTASE SUBUNIT B"/>
    <property type="match status" value="1"/>
</dbReference>
<feature type="domain" description="Nitrogenase/oxidoreductase component 1" evidence="3">
    <location>
        <begin position="3"/>
        <end position="417"/>
    </location>
</feature>
<keyword evidence="5" id="KW-1185">Reference proteome</keyword>
<dbReference type="Pfam" id="PF00148">
    <property type="entry name" value="Oxidored_nitro"/>
    <property type="match status" value="1"/>
</dbReference>
<dbReference type="Gene3D" id="1.20.89.10">
    <property type="entry name" value="Nitrogenase Molybdenum-iron Protein, subunit B, domain 4"/>
    <property type="match status" value="1"/>
</dbReference>
<reference evidence="4" key="1">
    <citation type="submission" date="2007-06" db="EMBL/GenBank/DDBJ databases">
        <title>Complete sequence of Methanococcus aeolicus Nankai-3.</title>
        <authorList>
            <consortium name="US DOE Joint Genome Institute"/>
            <person name="Copeland A."/>
            <person name="Lucas S."/>
            <person name="Lapidus A."/>
            <person name="Barry K."/>
            <person name="Glavina del Rio T."/>
            <person name="Dalin E."/>
            <person name="Tice H."/>
            <person name="Pitluck S."/>
            <person name="Chain P."/>
            <person name="Malfatti S."/>
            <person name="Shin M."/>
            <person name="Vergez L."/>
            <person name="Schmutz J."/>
            <person name="Larimer F."/>
            <person name="Land M."/>
            <person name="Hauser L."/>
            <person name="Kyrpides N."/>
            <person name="Lykidis A."/>
            <person name="Sieprawska-Lupa M."/>
            <person name="Whitman W.B."/>
            <person name="Richardson P."/>
        </authorList>
    </citation>
    <scope>NUCLEOTIDE SEQUENCE [LARGE SCALE GENOMIC DNA]</scope>
    <source>
        <strain evidence="4">Nankai-3</strain>
    </source>
</reference>
<comment type="similarity">
    <text evidence="2">Belongs to the NifD/NifK/NifE/NifN family.</text>
</comment>
<gene>
    <name evidence="4" type="ordered locus">Maeo_1426</name>
</gene>
<dbReference type="Gene3D" id="3.40.50.1980">
    <property type="entry name" value="Nitrogenase molybdenum iron protein domain"/>
    <property type="match status" value="3"/>
</dbReference>
<dbReference type="GO" id="GO:0016163">
    <property type="term" value="F:nitrogenase activity"/>
    <property type="evidence" value="ECO:0007669"/>
    <property type="project" value="UniProtKB-EC"/>
</dbReference>
<evidence type="ECO:0000313" key="4">
    <source>
        <dbReference type="EMBL" id="ABR57002.1"/>
    </source>
</evidence>